<keyword evidence="3" id="KW-1185">Reference proteome</keyword>
<name>D3Q5U6_STANL</name>
<dbReference type="EMBL" id="CP001778">
    <property type="protein sequence ID" value="ADD40245.1"/>
    <property type="molecule type" value="Genomic_DNA"/>
</dbReference>
<proteinExistence type="predicted"/>
<dbReference type="eggNOG" id="COG3371">
    <property type="taxonomic scope" value="Bacteria"/>
</dbReference>
<dbReference type="HOGENOM" id="CLU_094600_0_0_11"/>
<protein>
    <recommendedName>
        <fullName evidence="4">DUF998 domain-containing protein</fullName>
    </recommendedName>
</protein>
<dbReference type="InterPro" id="IPR009339">
    <property type="entry name" value="DUF998"/>
</dbReference>
<sequence length="217" mass="22837">MTTQNPRPSPTTRMLLYCGAIGGPLFSLVVVAQELTRPGFDPKVNALSQLSTGEGGWLQIANFVVAGLLVTASAVGIRRTVRTGPGRTWLPILFGIYGVGLVWGGVFVTDPAFGYPAGTPQGAPETLTWHGILHGLAPAAIGVALIAASIIVARRYRWQQRGAAAVVSWVVPVVYLLSSGLAFGLGDFRYLLAGGIIIWVWAAAVTADLSRVRAATE</sequence>
<evidence type="ECO:0008006" key="4">
    <source>
        <dbReference type="Google" id="ProtNLM"/>
    </source>
</evidence>
<feature type="transmembrane region" description="Helical" evidence="1">
    <location>
        <begin position="164"/>
        <end position="184"/>
    </location>
</feature>
<gene>
    <name evidence="2" type="ordered locus">Snas_0531</name>
</gene>
<dbReference type="KEGG" id="sna:Snas_0531"/>
<keyword evidence="1" id="KW-1133">Transmembrane helix</keyword>
<evidence type="ECO:0000313" key="3">
    <source>
        <dbReference type="Proteomes" id="UP000000844"/>
    </source>
</evidence>
<reference evidence="2 3" key="1">
    <citation type="journal article" date="2009" name="Stand. Genomic Sci.">
        <title>Complete genome sequence of Stackebrandtia nassauensis type strain (LLR-40K-21).</title>
        <authorList>
            <person name="Munk C."/>
            <person name="Lapidus A."/>
            <person name="Copeland A."/>
            <person name="Jando M."/>
            <person name="Mayilraj S."/>
            <person name="Glavina Del Rio T."/>
            <person name="Nolan M."/>
            <person name="Chen F."/>
            <person name="Lucas S."/>
            <person name="Tice H."/>
            <person name="Cheng J.F."/>
            <person name="Han C."/>
            <person name="Detter J.C."/>
            <person name="Bruce D."/>
            <person name="Goodwin L."/>
            <person name="Chain P."/>
            <person name="Pitluck S."/>
            <person name="Goker M."/>
            <person name="Ovchinikova G."/>
            <person name="Pati A."/>
            <person name="Ivanova N."/>
            <person name="Mavromatis K."/>
            <person name="Chen A."/>
            <person name="Palaniappan K."/>
            <person name="Land M."/>
            <person name="Hauser L."/>
            <person name="Chang Y.J."/>
            <person name="Jeffries C.D."/>
            <person name="Bristow J."/>
            <person name="Eisen J.A."/>
            <person name="Markowitz V."/>
            <person name="Hugenholtz P."/>
            <person name="Kyrpides N.C."/>
            <person name="Klenk H.P."/>
        </authorList>
    </citation>
    <scope>NUCLEOTIDE SEQUENCE [LARGE SCALE GENOMIC DNA]</scope>
    <source>
        <strain evidence="3">DSM 44728 / CIP 108903 / NRRL B-16338 / NBRC 102104 / LLR-40K-21</strain>
    </source>
</reference>
<dbReference type="Proteomes" id="UP000000844">
    <property type="component" value="Chromosome"/>
</dbReference>
<dbReference type="RefSeq" id="WP_013015816.1">
    <property type="nucleotide sequence ID" value="NC_013947.1"/>
</dbReference>
<keyword evidence="1" id="KW-0472">Membrane</keyword>
<keyword evidence="1" id="KW-0812">Transmembrane</keyword>
<dbReference type="STRING" id="446470.Snas_0531"/>
<organism evidence="2 3">
    <name type="scientific">Stackebrandtia nassauensis (strain DSM 44728 / CIP 108903 / NRRL B-16338 / NBRC 102104 / LLR-40K-21)</name>
    <dbReference type="NCBI Taxonomy" id="446470"/>
    <lineage>
        <taxon>Bacteria</taxon>
        <taxon>Bacillati</taxon>
        <taxon>Actinomycetota</taxon>
        <taxon>Actinomycetes</taxon>
        <taxon>Glycomycetales</taxon>
        <taxon>Glycomycetaceae</taxon>
        <taxon>Stackebrandtia</taxon>
    </lineage>
</organism>
<evidence type="ECO:0000313" key="2">
    <source>
        <dbReference type="EMBL" id="ADD40245.1"/>
    </source>
</evidence>
<feature type="transmembrane region" description="Helical" evidence="1">
    <location>
        <begin position="129"/>
        <end position="152"/>
    </location>
</feature>
<dbReference type="OrthoDB" id="8159487at2"/>
<feature type="transmembrane region" description="Helical" evidence="1">
    <location>
        <begin position="89"/>
        <end position="109"/>
    </location>
</feature>
<accession>D3Q5U6</accession>
<feature type="transmembrane region" description="Helical" evidence="1">
    <location>
        <begin position="56"/>
        <end position="77"/>
    </location>
</feature>
<dbReference type="Pfam" id="PF06197">
    <property type="entry name" value="DUF998"/>
    <property type="match status" value="1"/>
</dbReference>
<dbReference type="AlphaFoldDB" id="D3Q5U6"/>
<feature type="transmembrane region" description="Helical" evidence="1">
    <location>
        <begin position="190"/>
        <end position="209"/>
    </location>
</feature>
<evidence type="ECO:0000256" key="1">
    <source>
        <dbReference type="SAM" id="Phobius"/>
    </source>
</evidence>